<organism evidence="1 2">
    <name type="scientific">Carya illinoinensis</name>
    <name type="common">Pecan</name>
    <dbReference type="NCBI Taxonomy" id="32201"/>
    <lineage>
        <taxon>Eukaryota</taxon>
        <taxon>Viridiplantae</taxon>
        <taxon>Streptophyta</taxon>
        <taxon>Embryophyta</taxon>
        <taxon>Tracheophyta</taxon>
        <taxon>Spermatophyta</taxon>
        <taxon>Magnoliopsida</taxon>
        <taxon>eudicotyledons</taxon>
        <taxon>Gunneridae</taxon>
        <taxon>Pentapetalae</taxon>
        <taxon>rosids</taxon>
        <taxon>fabids</taxon>
        <taxon>Fagales</taxon>
        <taxon>Juglandaceae</taxon>
        <taxon>Carya</taxon>
    </lineage>
</organism>
<keyword evidence="2" id="KW-1185">Reference proteome</keyword>
<dbReference type="Proteomes" id="UP000811609">
    <property type="component" value="Chromosome 1"/>
</dbReference>
<accession>A0A8T1RTI8</accession>
<dbReference type="AlphaFoldDB" id="A0A8T1RTI8"/>
<sequence length="46" mass="5195">MHFRLANGKDAIAGFYPCKDACARLLILSAHNIYIFWEPSLLSITL</sequence>
<protein>
    <submittedName>
        <fullName evidence="1">Uncharacterized protein</fullName>
    </submittedName>
</protein>
<reference evidence="1" key="1">
    <citation type="submission" date="2020-12" db="EMBL/GenBank/DDBJ databases">
        <title>WGS assembly of Carya illinoinensis cv. Pawnee.</title>
        <authorList>
            <person name="Platts A."/>
            <person name="Shu S."/>
            <person name="Wright S."/>
            <person name="Barry K."/>
            <person name="Edger P."/>
            <person name="Pires J.C."/>
            <person name="Schmutz J."/>
        </authorList>
    </citation>
    <scope>NUCLEOTIDE SEQUENCE</scope>
    <source>
        <tissue evidence="1">Leaf</tissue>
    </source>
</reference>
<name>A0A8T1RTI8_CARIL</name>
<dbReference type="EMBL" id="CM031809">
    <property type="protein sequence ID" value="KAG6670069.1"/>
    <property type="molecule type" value="Genomic_DNA"/>
</dbReference>
<proteinExistence type="predicted"/>
<comment type="caution">
    <text evidence="1">The sequence shown here is derived from an EMBL/GenBank/DDBJ whole genome shotgun (WGS) entry which is preliminary data.</text>
</comment>
<evidence type="ECO:0000313" key="1">
    <source>
        <dbReference type="EMBL" id="KAG6670069.1"/>
    </source>
</evidence>
<evidence type="ECO:0000313" key="2">
    <source>
        <dbReference type="Proteomes" id="UP000811609"/>
    </source>
</evidence>
<gene>
    <name evidence="1" type="ORF">CIPAW_01G285200</name>
</gene>